<keyword evidence="9" id="KW-1185">Reference proteome</keyword>
<evidence type="ECO:0000256" key="6">
    <source>
        <dbReference type="ARBA" id="ARBA00023136"/>
    </source>
</evidence>
<evidence type="ECO:0000256" key="3">
    <source>
        <dbReference type="ARBA" id="ARBA00022448"/>
    </source>
</evidence>
<protein>
    <submittedName>
        <fullName evidence="8">Uracil-xanthine permease</fullName>
    </submittedName>
</protein>
<feature type="transmembrane region" description="Helical" evidence="7">
    <location>
        <begin position="369"/>
        <end position="387"/>
    </location>
</feature>
<feature type="transmembrane region" description="Helical" evidence="7">
    <location>
        <begin position="12"/>
        <end position="29"/>
    </location>
</feature>
<feature type="transmembrane region" description="Helical" evidence="7">
    <location>
        <begin position="312"/>
        <end position="333"/>
    </location>
</feature>
<keyword evidence="5 7" id="KW-1133">Transmembrane helix</keyword>
<evidence type="ECO:0000313" key="8">
    <source>
        <dbReference type="EMBL" id="MBC8560546.1"/>
    </source>
</evidence>
<dbReference type="AlphaFoldDB" id="A0A926E7E3"/>
<comment type="similarity">
    <text evidence="2">Belongs to the nucleobase:cation symporter-2 (NCS2) (TC 2.A.40) family.</text>
</comment>
<evidence type="ECO:0000256" key="4">
    <source>
        <dbReference type="ARBA" id="ARBA00022692"/>
    </source>
</evidence>
<keyword evidence="4 7" id="KW-0812">Transmembrane</keyword>
<dbReference type="GO" id="GO:0005886">
    <property type="term" value="C:plasma membrane"/>
    <property type="evidence" value="ECO:0007669"/>
    <property type="project" value="UniProtKB-ARBA"/>
</dbReference>
<comment type="subcellular location">
    <subcellularLocation>
        <location evidence="1">Membrane</location>
        <topology evidence="1">Multi-pass membrane protein</topology>
    </subcellularLocation>
</comment>
<dbReference type="NCBIfam" id="TIGR00801">
    <property type="entry name" value="ncs2"/>
    <property type="match status" value="1"/>
</dbReference>
<feature type="transmembrane region" description="Helical" evidence="7">
    <location>
        <begin position="226"/>
        <end position="244"/>
    </location>
</feature>
<dbReference type="GO" id="GO:0015205">
    <property type="term" value="F:nucleobase transmembrane transporter activity"/>
    <property type="evidence" value="ECO:0007669"/>
    <property type="project" value="UniProtKB-ARBA"/>
</dbReference>
<feature type="transmembrane region" description="Helical" evidence="7">
    <location>
        <begin position="150"/>
        <end position="167"/>
    </location>
</feature>
<comment type="caution">
    <text evidence="8">The sequence shown here is derived from an EMBL/GenBank/DDBJ whole genome shotgun (WGS) entry which is preliminary data.</text>
</comment>
<feature type="transmembrane region" description="Helical" evidence="7">
    <location>
        <begin position="92"/>
        <end position="115"/>
    </location>
</feature>
<dbReference type="Proteomes" id="UP000610760">
    <property type="component" value="Unassembled WGS sequence"/>
</dbReference>
<sequence length="415" mass="43557">MTVSHLSPSKKVLLGIQHLFAMFGATVLVPTLTGLNPSVALICAGIGTLIFHFCTGNRVPVFVGSSFAYIAALQVIIARYSVDGNNIPGIQAAQGGIIVAGLVYCALALIVKLVGVKRVKNFFPPVVTGPVIVVIGLTLAPTGIDMAKENWWVAIFVLLVIIGVSIFSKGFFKLVPILIGLVSGYILSIILSATGVFPELVNFQPIADATWISPVWKFGEFFTLPTFQWDAIALIAPIAFVTFMEHIGDMTTNGSVVGKDFLEDPGLHRTLLGDGLATMAAGLLGGPANTTYSENTGVLAVTKVYDTVVLKIAAIFAIALGLIGKFGAILLCIPNAVKGGMSVVLFGMIAAVGMRTLTEAQLDFSHSRNLLITALILVFGLGMSAGITIGNFTISGLFIAVVVGVIANKILPKEV</sequence>
<dbReference type="PANTHER" id="PTHR11119">
    <property type="entry name" value="XANTHINE-URACIL / VITAMIN C PERMEASE FAMILY MEMBER"/>
    <property type="match status" value="1"/>
</dbReference>
<dbReference type="InterPro" id="IPR006042">
    <property type="entry name" value="Xan_ur_permease"/>
</dbReference>
<feature type="transmembrane region" description="Helical" evidence="7">
    <location>
        <begin position="339"/>
        <end position="357"/>
    </location>
</feature>
<accession>A0A926E7E3</accession>
<dbReference type="RefSeq" id="WP_249295564.1">
    <property type="nucleotide sequence ID" value="NZ_JACRSV010000003.1"/>
</dbReference>
<gene>
    <name evidence="8" type="ORF">H8710_10775</name>
</gene>
<evidence type="ECO:0000256" key="7">
    <source>
        <dbReference type="SAM" id="Phobius"/>
    </source>
</evidence>
<organism evidence="8 9">
    <name type="scientific">Fumia xinanensis</name>
    <dbReference type="NCBI Taxonomy" id="2763659"/>
    <lineage>
        <taxon>Bacteria</taxon>
        <taxon>Bacillati</taxon>
        <taxon>Bacillota</taxon>
        <taxon>Clostridia</taxon>
        <taxon>Eubacteriales</taxon>
        <taxon>Oscillospiraceae</taxon>
        <taxon>Fumia</taxon>
    </lineage>
</organism>
<feature type="transmembrane region" description="Helical" evidence="7">
    <location>
        <begin position="61"/>
        <end position="80"/>
    </location>
</feature>
<keyword evidence="6 7" id="KW-0472">Membrane</keyword>
<evidence type="ECO:0000313" key="9">
    <source>
        <dbReference type="Proteomes" id="UP000610760"/>
    </source>
</evidence>
<feature type="transmembrane region" description="Helical" evidence="7">
    <location>
        <begin position="393"/>
        <end position="411"/>
    </location>
</feature>
<reference evidence="8" key="1">
    <citation type="submission" date="2020-08" db="EMBL/GenBank/DDBJ databases">
        <title>Genome public.</title>
        <authorList>
            <person name="Liu C."/>
            <person name="Sun Q."/>
        </authorList>
    </citation>
    <scope>NUCLEOTIDE SEQUENCE</scope>
    <source>
        <strain evidence="8">NSJ-33</strain>
    </source>
</reference>
<keyword evidence="3" id="KW-0813">Transport</keyword>
<proteinExistence type="inferred from homology"/>
<feature type="transmembrane region" description="Helical" evidence="7">
    <location>
        <begin position="35"/>
        <end position="54"/>
    </location>
</feature>
<dbReference type="EMBL" id="JACRSV010000003">
    <property type="protein sequence ID" value="MBC8560546.1"/>
    <property type="molecule type" value="Genomic_DNA"/>
</dbReference>
<evidence type="ECO:0000256" key="5">
    <source>
        <dbReference type="ARBA" id="ARBA00022989"/>
    </source>
</evidence>
<evidence type="ECO:0000256" key="1">
    <source>
        <dbReference type="ARBA" id="ARBA00004141"/>
    </source>
</evidence>
<name>A0A926E7E3_9FIRM</name>
<evidence type="ECO:0000256" key="2">
    <source>
        <dbReference type="ARBA" id="ARBA00008821"/>
    </source>
</evidence>
<feature type="transmembrane region" description="Helical" evidence="7">
    <location>
        <begin position="174"/>
        <end position="197"/>
    </location>
</feature>
<feature type="transmembrane region" description="Helical" evidence="7">
    <location>
        <begin position="122"/>
        <end position="144"/>
    </location>
</feature>
<dbReference type="Pfam" id="PF00860">
    <property type="entry name" value="Xan_ur_permease"/>
    <property type="match status" value="1"/>
</dbReference>
<dbReference type="InterPro" id="IPR006043">
    <property type="entry name" value="NCS2"/>
</dbReference>